<dbReference type="RefSeq" id="WP_381424000.1">
    <property type="nucleotide sequence ID" value="NZ_JBHSDH010000013.1"/>
</dbReference>
<reference evidence="2" key="1">
    <citation type="journal article" date="2019" name="Int. J. Syst. Evol. Microbiol.">
        <title>The Global Catalogue of Microorganisms (GCM) 10K type strain sequencing project: providing services to taxonomists for standard genome sequencing and annotation.</title>
        <authorList>
            <consortium name="The Broad Institute Genomics Platform"/>
            <consortium name="The Broad Institute Genome Sequencing Center for Infectious Disease"/>
            <person name="Wu L."/>
            <person name="Ma J."/>
        </authorList>
    </citation>
    <scope>NUCLEOTIDE SEQUENCE [LARGE SCALE GENOMIC DNA]</scope>
    <source>
        <strain evidence="2">CECT 8531</strain>
    </source>
</reference>
<evidence type="ECO:0000313" key="2">
    <source>
        <dbReference type="Proteomes" id="UP001595887"/>
    </source>
</evidence>
<proteinExistence type="predicted"/>
<keyword evidence="2" id="KW-1185">Reference proteome</keyword>
<dbReference type="EMBL" id="JBHSDH010000013">
    <property type="protein sequence ID" value="MFC4292919.1"/>
    <property type="molecule type" value="Genomic_DNA"/>
</dbReference>
<name>A0ABV8RJP5_9SPHN</name>
<protein>
    <submittedName>
        <fullName evidence="1">Uncharacterized protein</fullName>
    </submittedName>
</protein>
<gene>
    <name evidence="1" type="ORF">ACFOWX_10895</name>
</gene>
<sequence length="180" mass="18626">MTHKYVIGLSLLVAAVTTSGCTENKVAALQDGAAADASKAAEHGGKEHRTVKVGAGLSFTHDMPTGTLQPGGSYSTTVKIVHGYTGGTLSLTANADDGLTLGARQTAMQLAKGSAASWTIPFKTSANGVYYINMVGTVTKADGASEARAYSIRVEVGDQSRQQKPALKEVILPAEEQISE</sequence>
<comment type="caution">
    <text evidence="1">The sequence shown here is derived from an EMBL/GenBank/DDBJ whole genome shotgun (WGS) entry which is preliminary data.</text>
</comment>
<dbReference type="Proteomes" id="UP001595887">
    <property type="component" value="Unassembled WGS sequence"/>
</dbReference>
<dbReference type="PROSITE" id="PS51257">
    <property type="entry name" value="PROKAR_LIPOPROTEIN"/>
    <property type="match status" value="1"/>
</dbReference>
<organism evidence="1 2">
    <name type="scientific">Sphingorhabdus arenilitoris</name>
    <dbReference type="NCBI Taxonomy" id="1490041"/>
    <lineage>
        <taxon>Bacteria</taxon>
        <taxon>Pseudomonadati</taxon>
        <taxon>Pseudomonadota</taxon>
        <taxon>Alphaproteobacteria</taxon>
        <taxon>Sphingomonadales</taxon>
        <taxon>Sphingomonadaceae</taxon>
        <taxon>Sphingorhabdus</taxon>
    </lineage>
</organism>
<accession>A0ABV8RJP5</accession>
<evidence type="ECO:0000313" key="1">
    <source>
        <dbReference type="EMBL" id="MFC4292919.1"/>
    </source>
</evidence>